<dbReference type="InterPro" id="IPR002048">
    <property type="entry name" value="EF_hand_dom"/>
</dbReference>
<dbReference type="EMBL" id="JAIWYP010000007">
    <property type="protein sequence ID" value="KAH3794221.1"/>
    <property type="molecule type" value="Genomic_DNA"/>
</dbReference>
<evidence type="ECO:0000313" key="5">
    <source>
        <dbReference type="EMBL" id="KAH3794323.1"/>
    </source>
</evidence>
<accession>A0A9D4FAF0</accession>
<dbReference type="AlphaFoldDB" id="A0A9D4FAF0"/>
<dbReference type="InterPro" id="IPR018247">
    <property type="entry name" value="EF_Hand_1_Ca_BS"/>
</dbReference>
<dbReference type="PROSITE" id="PS50222">
    <property type="entry name" value="EF_HAND_2"/>
    <property type="match status" value="1"/>
</dbReference>
<feature type="domain" description="EF-hand" evidence="3">
    <location>
        <begin position="81"/>
        <end position="116"/>
    </location>
</feature>
<feature type="chain" id="PRO_5040045445" description="EF-hand domain-containing protein" evidence="2">
    <location>
        <begin position="19"/>
        <end position="150"/>
    </location>
</feature>
<protein>
    <recommendedName>
        <fullName evidence="3">EF-hand domain-containing protein</fullName>
    </recommendedName>
</protein>
<dbReference type="GO" id="GO:0005509">
    <property type="term" value="F:calcium ion binding"/>
    <property type="evidence" value="ECO:0007669"/>
    <property type="project" value="InterPro"/>
</dbReference>
<keyword evidence="1" id="KW-0106">Calcium</keyword>
<dbReference type="SUPFAM" id="SSF47473">
    <property type="entry name" value="EF-hand"/>
    <property type="match status" value="1"/>
</dbReference>
<feature type="signal peptide" evidence="2">
    <location>
        <begin position="1"/>
        <end position="18"/>
    </location>
</feature>
<comment type="caution">
    <text evidence="4">The sequence shown here is derived from an EMBL/GenBank/DDBJ whole genome shotgun (WGS) entry which is preliminary data.</text>
</comment>
<evidence type="ECO:0000313" key="4">
    <source>
        <dbReference type="EMBL" id="KAH3794221.1"/>
    </source>
</evidence>
<name>A0A9D4FAF0_DREPO</name>
<keyword evidence="2" id="KW-0732">Signal</keyword>
<gene>
    <name evidence="4" type="ORF">DPMN_147752</name>
    <name evidence="5" type="ORF">DPMN_147854</name>
</gene>
<dbReference type="Proteomes" id="UP000828390">
    <property type="component" value="Unassembled WGS sequence"/>
</dbReference>
<evidence type="ECO:0000259" key="3">
    <source>
        <dbReference type="PROSITE" id="PS50222"/>
    </source>
</evidence>
<dbReference type="EMBL" id="JAIWYP010000007">
    <property type="protein sequence ID" value="KAH3794323.1"/>
    <property type="molecule type" value="Genomic_DNA"/>
</dbReference>
<evidence type="ECO:0000313" key="6">
    <source>
        <dbReference type="Proteomes" id="UP000828390"/>
    </source>
</evidence>
<reference evidence="4" key="2">
    <citation type="submission" date="2020-11" db="EMBL/GenBank/DDBJ databases">
        <authorList>
            <person name="McCartney M.A."/>
            <person name="Auch B."/>
            <person name="Kono T."/>
            <person name="Mallez S."/>
            <person name="Becker A."/>
            <person name="Gohl D.M."/>
            <person name="Silverstein K.A.T."/>
            <person name="Koren S."/>
            <person name="Bechman K.B."/>
            <person name="Herman A."/>
            <person name="Abrahante J.E."/>
            <person name="Garbe J."/>
        </authorList>
    </citation>
    <scope>NUCLEOTIDE SEQUENCE</scope>
    <source>
        <strain evidence="4">Duluth1</strain>
        <tissue evidence="4">Whole animal</tissue>
    </source>
</reference>
<keyword evidence="6" id="KW-1185">Reference proteome</keyword>
<proteinExistence type="predicted"/>
<dbReference type="Gene3D" id="1.10.238.10">
    <property type="entry name" value="EF-hand"/>
    <property type="match status" value="1"/>
</dbReference>
<evidence type="ECO:0000256" key="2">
    <source>
        <dbReference type="SAM" id="SignalP"/>
    </source>
</evidence>
<dbReference type="OrthoDB" id="6096265at2759"/>
<evidence type="ECO:0000256" key="1">
    <source>
        <dbReference type="ARBA" id="ARBA00022837"/>
    </source>
</evidence>
<reference evidence="4" key="1">
    <citation type="journal article" date="2019" name="bioRxiv">
        <title>The Genome of the Zebra Mussel, Dreissena polymorpha: A Resource for Invasive Species Research.</title>
        <authorList>
            <person name="McCartney M.A."/>
            <person name="Auch B."/>
            <person name="Kono T."/>
            <person name="Mallez S."/>
            <person name="Zhang Y."/>
            <person name="Obille A."/>
            <person name="Becker A."/>
            <person name="Abrahante J.E."/>
            <person name="Garbe J."/>
            <person name="Badalamenti J.P."/>
            <person name="Herman A."/>
            <person name="Mangelson H."/>
            <person name="Liachko I."/>
            <person name="Sullivan S."/>
            <person name="Sone E.D."/>
            <person name="Koren S."/>
            <person name="Silverstein K.A.T."/>
            <person name="Beckman K.B."/>
            <person name="Gohl D.M."/>
        </authorList>
    </citation>
    <scope>NUCLEOTIDE SEQUENCE</scope>
    <source>
        <strain evidence="4">Duluth1</strain>
        <tissue evidence="4">Whole animal</tissue>
    </source>
</reference>
<organism evidence="4 6">
    <name type="scientific">Dreissena polymorpha</name>
    <name type="common">Zebra mussel</name>
    <name type="synonym">Mytilus polymorpha</name>
    <dbReference type="NCBI Taxonomy" id="45954"/>
    <lineage>
        <taxon>Eukaryota</taxon>
        <taxon>Metazoa</taxon>
        <taxon>Spiralia</taxon>
        <taxon>Lophotrochozoa</taxon>
        <taxon>Mollusca</taxon>
        <taxon>Bivalvia</taxon>
        <taxon>Autobranchia</taxon>
        <taxon>Heteroconchia</taxon>
        <taxon>Euheterodonta</taxon>
        <taxon>Imparidentia</taxon>
        <taxon>Neoheterodontei</taxon>
        <taxon>Myida</taxon>
        <taxon>Dreissenoidea</taxon>
        <taxon>Dreissenidae</taxon>
        <taxon>Dreissena</taxon>
    </lineage>
</organism>
<dbReference type="PROSITE" id="PS51257">
    <property type="entry name" value="PROKAR_LIPOPROTEIN"/>
    <property type="match status" value="1"/>
</dbReference>
<dbReference type="PROSITE" id="PS00018">
    <property type="entry name" value="EF_HAND_1"/>
    <property type="match status" value="1"/>
</dbReference>
<dbReference type="InterPro" id="IPR011992">
    <property type="entry name" value="EF-hand-dom_pair"/>
</dbReference>
<sequence>MKITSIIIALSFISACRGLNMTRLRPYDLTAELMFIFEDIDQNGIMTVFEFETVFDRYDSNVDGRVTRSVYTTYICKSDPVQYELSHYLFDEYDVDGDHFLDYHDYDNFYNKMDTSADGLVVKTEFVNYWVLLFQKYENSDIHPMSTLCR</sequence>